<dbReference type="PANTHER" id="PTHR24369:SF210">
    <property type="entry name" value="CHAOPTIN-RELATED"/>
    <property type="match status" value="1"/>
</dbReference>
<dbReference type="Proteomes" id="UP001516400">
    <property type="component" value="Unassembled WGS sequence"/>
</dbReference>
<organism evidence="6 7">
    <name type="scientific">Cryptolaemus montrouzieri</name>
    <dbReference type="NCBI Taxonomy" id="559131"/>
    <lineage>
        <taxon>Eukaryota</taxon>
        <taxon>Metazoa</taxon>
        <taxon>Ecdysozoa</taxon>
        <taxon>Arthropoda</taxon>
        <taxon>Hexapoda</taxon>
        <taxon>Insecta</taxon>
        <taxon>Pterygota</taxon>
        <taxon>Neoptera</taxon>
        <taxon>Endopterygota</taxon>
        <taxon>Coleoptera</taxon>
        <taxon>Polyphaga</taxon>
        <taxon>Cucujiformia</taxon>
        <taxon>Coccinelloidea</taxon>
        <taxon>Coccinellidae</taxon>
        <taxon>Scymninae</taxon>
        <taxon>Scymnini</taxon>
        <taxon>Cryptolaemus</taxon>
    </lineage>
</organism>
<keyword evidence="4" id="KW-1133">Transmembrane helix</keyword>
<sequence>MKFVPDCLGVVKTLEVLIMDSNPIYEMENGCFDAVPNLVELSLNNLNDVVEVHSNTFAPLKKLIKLHISNNKKLEYIEPDAFGEGQDATLKEVYMRNNALFDIPSVLLDWTKLHVFEFNDNPLVCSCNLRNISKLLSDRITRNKAGPYCIGRESRSYQVFSLDDQVCHPNYIPDISFTRTFKSRFSAIRIALVTTTIAAVLAVIVVIVICFAKQRKHGIFGRNELTRSTAVLYNPLNNQPNL</sequence>
<feature type="domain" description="LRRCT" evidence="5">
    <location>
        <begin position="121"/>
        <end position="168"/>
    </location>
</feature>
<dbReference type="SUPFAM" id="SSF52058">
    <property type="entry name" value="L domain-like"/>
    <property type="match status" value="1"/>
</dbReference>
<dbReference type="AlphaFoldDB" id="A0ABD2N2B5"/>
<evidence type="ECO:0000256" key="2">
    <source>
        <dbReference type="ARBA" id="ARBA00022729"/>
    </source>
</evidence>
<dbReference type="InterPro" id="IPR050541">
    <property type="entry name" value="LRR_TM_domain-containing"/>
</dbReference>
<protein>
    <recommendedName>
        <fullName evidence="5">LRRCT domain-containing protein</fullName>
    </recommendedName>
</protein>
<keyword evidence="4" id="KW-0472">Membrane</keyword>
<evidence type="ECO:0000313" key="7">
    <source>
        <dbReference type="Proteomes" id="UP001516400"/>
    </source>
</evidence>
<keyword evidence="4" id="KW-0812">Transmembrane</keyword>
<keyword evidence="3" id="KW-0677">Repeat</keyword>
<reference evidence="6 7" key="1">
    <citation type="journal article" date="2021" name="BMC Biol.">
        <title>Horizontally acquired antibacterial genes associated with adaptive radiation of ladybird beetles.</title>
        <authorList>
            <person name="Li H.S."/>
            <person name="Tang X.F."/>
            <person name="Huang Y.H."/>
            <person name="Xu Z.Y."/>
            <person name="Chen M.L."/>
            <person name="Du X.Y."/>
            <person name="Qiu B.Y."/>
            <person name="Chen P.T."/>
            <person name="Zhang W."/>
            <person name="Slipinski A."/>
            <person name="Escalona H.E."/>
            <person name="Waterhouse R.M."/>
            <person name="Zwick A."/>
            <person name="Pang H."/>
        </authorList>
    </citation>
    <scope>NUCLEOTIDE SEQUENCE [LARGE SCALE GENOMIC DNA]</scope>
    <source>
        <strain evidence="6">SYSU2018</strain>
    </source>
</reference>
<dbReference type="PANTHER" id="PTHR24369">
    <property type="entry name" value="ANTIGEN BSP, PUTATIVE-RELATED"/>
    <property type="match status" value="1"/>
</dbReference>
<evidence type="ECO:0000313" key="6">
    <source>
        <dbReference type="EMBL" id="KAL3272449.1"/>
    </source>
</evidence>
<dbReference type="InterPro" id="IPR032675">
    <property type="entry name" value="LRR_dom_sf"/>
</dbReference>
<evidence type="ECO:0000256" key="4">
    <source>
        <dbReference type="SAM" id="Phobius"/>
    </source>
</evidence>
<dbReference type="InterPro" id="IPR000483">
    <property type="entry name" value="Cys-rich_flank_reg_C"/>
</dbReference>
<evidence type="ECO:0000259" key="5">
    <source>
        <dbReference type="SMART" id="SM00082"/>
    </source>
</evidence>
<dbReference type="EMBL" id="JABFTP020000062">
    <property type="protein sequence ID" value="KAL3272449.1"/>
    <property type="molecule type" value="Genomic_DNA"/>
</dbReference>
<name>A0ABD2N2B5_9CUCU</name>
<feature type="transmembrane region" description="Helical" evidence="4">
    <location>
        <begin position="190"/>
        <end position="212"/>
    </location>
</feature>
<proteinExistence type="predicted"/>
<dbReference type="SMART" id="SM00082">
    <property type="entry name" value="LRRCT"/>
    <property type="match status" value="1"/>
</dbReference>
<evidence type="ECO:0000256" key="1">
    <source>
        <dbReference type="ARBA" id="ARBA00022614"/>
    </source>
</evidence>
<comment type="caution">
    <text evidence="6">The sequence shown here is derived from an EMBL/GenBank/DDBJ whole genome shotgun (WGS) entry which is preliminary data.</text>
</comment>
<evidence type="ECO:0000256" key="3">
    <source>
        <dbReference type="ARBA" id="ARBA00022737"/>
    </source>
</evidence>
<dbReference type="Gene3D" id="3.80.10.10">
    <property type="entry name" value="Ribonuclease Inhibitor"/>
    <property type="match status" value="1"/>
</dbReference>
<keyword evidence="7" id="KW-1185">Reference proteome</keyword>
<gene>
    <name evidence="6" type="ORF">HHI36_013929</name>
</gene>
<keyword evidence="2" id="KW-0732">Signal</keyword>
<keyword evidence="1" id="KW-0433">Leucine-rich repeat</keyword>
<accession>A0ABD2N2B5</accession>